<keyword evidence="2" id="KW-0560">Oxidoreductase</keyword>
<dbReference type="Proteomes" id="UP000059188">
    <property type="component" value="Unassembled WGS sequence"/>
</dbReference>
<dbReference type="InterPro" id="IPR036318">
    <property type="entry name" value="FAD-bd_PCMH-like_sf"/>
</dbReference>
<comment type="similarity">
    <text evidence="1">Belongs to the oxygen-dependent FAD-linked oxidoreductase family.</text>
</comment>
<dbReference type="EMBL" id="LN679118">
    <property type="protein sequence ID" value="CEL54861.1"/>
    <property type="molecule type" value="Genomic_DNA"/>
</dbReference>
<dbReference type="InterPro" id="IPR016169">
    <property type="entry name" value="FAD-bd_PCMH_sub2"/>
</dbReference>
<dbReference type="PANTHER" id="PTHR13878">
    <property type="entry name" value="GULONOLACTONE OXIDASE"/>
    <property type="match status" value="1"/>
</dbReference>
<dbReference type="Gene3D" id="3.30.465.10">
    <property type="match status" value="2"/>
</dbReference>
<gene>
    <name evidence="5" type="ORF">RSOLAG1IB_07352</name>
</gene>
<keyword evidence="3" id="KW-0732">Signal</keyword>
<proteinExistence type="inferred from homology"/>
<evidence type="ECO:0000313" key="6">
    <source>
        <dbReference type="Proteomes" id="UP000059188"/>
    </source>
</evidence>
<feature type="signal peptide" evidence="3">
    <location>
        <begin position="1"/>
        <end position="23"/>
    </location>
</feature>
<evidence type="ECO:0000256" key="2">
    <source>
        <dbReference type="ARBA" id="ARBA00023002"/>
    </source>
</evidence>
<dbReference type="GO" id="GO:0071949">
    <property type="term" value="F:FAD binding"/>
    <property type="evidence" value="ECO:0007669"/>
    <property type="project" value="InterPro"/>
</dbReference>
<protein>
    <recommendedName>
        <fullName evidence="4">FAD-binding PCMH-type domain-containing protein</fullName>
    </recommendedName>
</protein>
<dbReference type="PROSITE" id="PS51387">
    <property type="entry name" value="FAD_PCMH"/>
    <property type="match status" value="1"/>
</dbReference>
<dbReference type="STRING" id="1108050.A0A0B7F9W6"/>
<evidence type="ECO:0000256" key="3">
    <source>
        <dbReference type="SAM" id="SignalP"/>
    </source>
</evidence>
<dbReference type="OrthoDB" id="9983560at2759"/>
<dbReference type="AlphaFoldDB" id="A0A0B7F9W6"/>
<dbReference type="InterPro" id="IPR006094">
    <property type="entry name" value="Oxid_FAD_bind_N"/>
</dbReference>
<dbReference type="Pfam" id="PF08031">
    <property type="entry name" value="BBE"/>
    <property type="match status" value="1"/>
</dbReference>
<dbReference type="GO" id="GO:0016491">
    <property type="term" value="F:oxidoreductase activity"/>
    <property type="evidence" value="ECO:0007669"/>
    <property type="project" value="UniProtKB-KW"/>
</dbReference>
<accession>A0A0B7F9W6</accession>
<dbReference type="InterPro" id="IPR012951">
    <property type="entry name" value="BBE"/>
</dbReference>
<dbReference type="PANTHER" id="PTHR13878:SF91">
    <property type="entry name" value="FAD BINDING DOMAIN PROTEIN (AFU_ORTHOLOGUE AFUA_6G12070)-RELATED"/>
    <property type="match status" value="1"/>
</dbReference>
<dbReference type="InterPro" id="IPR016166">
    <property type="entry name" value="FAD-bd_PCMH"/>
</dbReference>
<evidence type="ECO:0000313" key="5">
    <source>
        <dbReference type="EMBL" id="CEL54861.1"/>
    </source>
</evidence>
<organism evidence="5 6">
    <name type="scientific">Thanatephorus cucumeris (strain AG1-IB / isolate 7/3/14)</name>
    <name type="common">Lettuce bottom rot fungus</name>
    <name type="synonym">Rhizoctonia solani</name>
    <dbReference type="NCBI Taxonomy" id="1108050"/>
    <lineage>
        <taxon>Eukaryota</taxon>
        <taxon>Fungi</taxon>
        <taxon>Dikarya</taxon>
        <taxon>Basidiomycota</taxon>
        <taxon>Agaricomycotina</taxon>
        <taxon>Agaricomycetes</taxon>
        <taxon>Cantharellales</taxon>
        <taxon>Ceratobasidiaceae</taxon>
        <taxon>Rhizoctonia</taxon>
        <taxon>Rhizoctonia solani AG-1</taxon>
    </lineage>
</organism>
<feature type="chain" id="PRO_5002126606" description="FAD-binding PCMH-type domain-containing protein" evidence="3">
    <location>
        <begin position="24"/>
        <end position="594"/>
    </location>
</feature>
<sequence>MVRYTSITGLLAAGVGMISGARAQENNSTITAEFQSANAAPVSHISRVPKIVWNTLNKIVKGKLHVNGAPFSKPCFGNRTSTSSCSTIQSNYVNNVFRANHYGAYMMTQWEGCQKSQEYCELDWSNPTNADAFTPPETCAQGSINAYYIDVNNAVDVIAAFAFSRITSVPLVIKNSGHDYKGRSSAPDALTLWTYNIKYTKYNAKFKPDSCPSVSATPAITYGAGQDFASLYEFAEANNVTFLGGTDKTVGATGGWVQGGGHGILSNTLGLGVDRVLQFKVVTPDGVLRTANACKNSDLFWALRGGGGGTFGVVLEATSHVEKKIATQVIYVKFNPVTAHVVAYMQTIVENSLKWAQDGWGGYVSADHAIYATPKLSRAEAEASMAPLAQVVASFGSDVIANTFASYETFLPLFNTIMIAGAAPVGLPFAMASRIVPSKNFATRDDRSALLNATLSAFTMVGGTAQIMVTAPYSYNATPPSDVSVTPAWRGAIWHMILAGSWNYNSTAAQQATVYSTVSAAADKVRAITPGSGAYQNEADVSEPDHENSFWGSNYIRLVSIKKKYDPKGLLDCWQCVNWKGPSNKRYRCYTQSG</sequence>
<feature type="domain" description="FAD-binding PCMH-type" evidence="4">
    <location>
        <begin position="140"/>
        <end position="324"/>
    </location>
</feature>
<keyword evidence="6" id="KW-1185">Reference proteome</keyword>
<evidence type="ECO:0000256" key="1">
    <source>
        <dbReference type="ARBA" id="ARBA00005466"/>
    </source>
</evidence>
<name>A0A0B7F9W6_THACB</name>
<dbReference type="InterPro" id="IPR050432">
    <property type="entry name" value="FAD-linked_Oxidoreductases_BP"/>
</dbReference>
<dbReference type="Pfam" id="PF01565">
    <property type="entry name" value="FAD_binding_4"/>
    <property type="match status" value="1"/>
</dbReference>
<dbReference type="SUPFAM" id="SSF56176">
    <property type="entry name" value="FAD-binding/transporter-associated domain-like"/>
    <property type="match status" value="1"/>
</dbReference>
<evidence type="ECO:0000259" key="4">
    <source>
        <dbReference type="PROSITE" id="PS51387"/>
    </source>
</evidence>
<reference evidence="5 6" key="1">
    <citation type="submission" date="2014-11" db="EMBL/GenBank/DDBJ databases">
        <authorList>
            <person name="Wibberg Daniel"/>
        </authorList>
    </citation>
    <scope>NUCLEOTIDE SEQUENCE [LARGE SCALE GENOMIC DNA]</scope>
    <source>
        <strain evidence="5">Rhizoctonia solani AG1-IB 7/3/14</strain>
    </source>
</reference>